<evidence type="ECO:0000313" key="3">
    <source>
        <dbReference type="Proteomes" id="UP000273278"/>
    </source>
</evidence>
<proteinExistence type="predicted"/>
<dbReference type="EMBL" id="CP017686">
    <property type="protein sequence ID" value="AYQ55138.1"/>
    <property type="molecule type" value="Genomic_DNA"/>
</dbReference>
<evidence type="ECO:0000313" key="2">
    <source>
        <dbReference type="EMBL" id="AYQ55138.1"/>
    </source>
</evidence>
<dbReference type="InterPro" id="IPR011335">
    <property type="entry name" value="Restrct_endonuc-II-like"/>
</dbReference>
<dbReference type="Pfam" id="PF01870">
    <property type="entry name" value="Hjc"/>
    <property type="match status" value="1"/>
</dbReference>
<evidence type="ECO:0000256" key="1">
    <source>
        <dbReference type="ARBA" id="ARBA00029354"/>
    </source>
</evidence>
<dbReference type="GO" id="GO:0008821">
    <property type="term" value="F:crossover junction DNA endonuclease activity"/>
    <property type="evidence" value="ECO:0007669"/>
    <property type="project" value="UniProtKB-EC"/>
</dbReference>
<dbReference type="Proteomes" id="UP000273278">
    <property type="component" value="Chromosome"/>
</dbReference>
<dbReference type="OMA" id="RGDPWRI"/>
<protein>
    <submittedName>
        <fullName evidence="2">Holliday junction resolvase</fullName>
    </submittedName>
</protein>
<gene>
    <name evidence="2" type="ORF">BKD89_04885</name>
</gene>
<reference evidence="2 3" key="1">
    <citation type="submission" date="2016-10" db="EMBL/GenBank/DDBJ databases">
        <title>Complete genome of the TMA-utilizing, human hosted archaeon Methanomethylophilus alvus Gen. nov, sp. nov., strain Mx-05, derived from a pure culture.</title>
        <authorList>
            <person name="Brugere J.-F."/>
            <person name="Ben Hania W."/>
            <person name="Chaudhary P.P."/>
            <person name="Gaci N."/>
            <person name="Borrel G."/>
            <person name="Cao Van Tuat L."/>
            <person name="Fardeau M.-L."/>
            <person name="Harris H.M.B."/>
            <person name="O'Toole P.W."/>
            <person name="Ollivier B."/>
        </authorList>
    </citation>
    <scope>NUCLEOTIDE SEQUENCE [LARGE SCALE GENOMIC DNA]</scope>
    <source>
        <strain evidence="2 3">Mx-05</strain>
    </source>
</reference>
<dbReference type="AlphaFoldDB" id="A0A3G3IHH5"/>
<sequence>MAAPGDTYERELKYLLSGDEKAIAKMVKTCDETETQAYGSMKDFPFMVIRAAGSLGVDLVALRWDFSFPIEVKSSENDVLYMSKNARLVEQANRMMEDCDRCHIIPIYAYRLKGVRGDPWRIFTMPSESRLRGRAALLKERIPKLDVSKGGNFVMRWNDGMKLSELLSYVGMSNYDDRE</sequence>
<dbReference type="InterPro" id="IPR002732">
    <property type="entry name" value="Hjc"/>
</dbReference>
<organism evidence="2 3">
    <name type="scientific">Methanomethylophilus alvi</name>
    <dbReference type="NCBI Taxonomy" id="1291540"/>
    <lineage>
        <taxon>Archaea</taxon>
        <taxon>Methanobacteriati</taxon>
        <taxon>Thermoplasmatota</taxon>
        <taxon>Thermoplasmata</taxon>
        <taxon>Methanomassiliicoccales</taxon>
        <taxon>Methanomethylophilaceae</taxon>
        <taxon>Methanomethylophilus</taxon>
    </lineage>
</organism>
<accession>A0A3G3IHH5</accession>
<dbReference type="GeneID" id="41321777"/>
<comment type="catalytic activity">
    <reaction evidence="1">
        <text>Endonucleolytic cleavage at a junction such as a reciprocal single-stranded crossover between two homologous DNA duplexes (Holliday junction).</text>
        <dbReference type="EC" id="3.1.21.10"/>
    </reaction>
</comment>
<dbReference type="SUPFAM" id="SSF52980">
    <property type="entry name" value="Restriction endonuclease-like"/>
    <property type="match status" value="1"/>
</dbReference>
<dbReference type="Gene3D" id="3.40.1350.10">
    <property type="match status" value="1"/>
</dbReference>
<dbReference type="GO" id="GO:0003676">
    <property type="term" value="F:nucleic acid binding"/>
    <property type="evidence" value="ECO:0007669"/>
    <property type="project" value="InterPro"/>
</dbReference>
<dbReference type="RefSeq" id="WP_015504879.1">
    <property type="nucleotide sequence ID" value="NZ_CAYAUP010000032.1"/>
</dbReference>
<dbReference type="InterPro" id="IPR011856">
    <property type="entry name" value="tRNA_endonuc-like_dom_sf"/>
</dbReference>
<name>A0A3G3IHH5_9ARCH</name>